<evidence type="ECO:0000313" key="1">
    <source>
        <dbReference type="EMBL" id="KIK73054.1"/>
    </source>
</evidence>
<reference evidence="2" key="2">
    <citation type="submission" date="2015-01" db="EMBL/GenBank/DDBJ databases">
        <title>Evolutionary Origins and Diversification of the Mycorrhizal Mutualists.</title>
        <authorList>
            <consortium name="DOE Joint Genome Institute"/>
            <consortium name="Mycorrhizal Genomics Consortium"/>
            <person name="Kohler A."/>
            <person name="Kuo A."/>
            <person name="Nagy L.G."/>
            <person name="Floudas D."/>
            <person name="Copeland A."/>
            <person name="Barry K.W."/>
            <person name="Cichocki N."/>
            <person name="Veneault-Fourrey C."/>
            <person name="LaButti K."/>
            <person name="Lindquist E.A."/>
            <person name="Lipzen A."/>
            <person name="Lundell T."/>
            <person name="Morin E."/>
            <person name="Murat C."/>
            <person name="Riley R."/>
            <person name="Ohm R."/>
            <person name="Sun H."/>
            <person name="Tunlid A."/>
            <person name="Henrissat B."/>
            <person name="Grigoriev I.V."/>
            <person name="Hibbett D.S."/>
            <person name="Martin F."/>
        </authorList>
    </citation>
    <scope>NUCLEOTIDE SEQUENCE [LARGE SCALE GENOMIC DNA]</scope>
    <source>
        <strain evidence="2">Ve08.2h10</strain>
    </source>
</reference>
<sequence>LECKMTAMSFFSKLLRLTPKGTFDHYRELMQITRPWWYLALLQRSGIGHDGLNSLYFVMGKQSLFCPACPQPGVNLPDDWEQVYPKWLVKLPYVVDGNFSAQHMKMKIPEDDISLSDGLAYMVDSSAYTDHISRMVEAKDRFTCQNHRAINAANASRKFLRVTGIGATACARHGCFVPHSVVDFQNGEWFMNINYSICQALNHQSKGVHSAILAYDAACQWQIHFMKRVQDNIHLQVPEGMDIVAAVGKFHLSSHKLECYPQFSLNFMEGAGLMDGEIIETLWAPLNKIAPSAQAMSAAHREELYDDHILEENWKKMTAIG</sequence>
<dbReference type="PANTHER" id="PTHR33104:SF2">
    <property type="entry name" value="CXC3 LIKE CYSTEINE CLUSTER DOMAIN-CONTAINING PROTEIN"/>
    <property type="match status" value="1"/>
</dbReference>
<dbReference type="InterPro" id="IPR040521">
    <property type="entry name" value="KDZ"/>
</dbReference>
<reference evidence="1 2" key="1">
    <citation type="submission" date="2014-04" db="EMBL/GenBank/DDBJ databases">
        <authorList>
            <consortium name="DOE Joint Genome Institute"/>
            <person name="Kuo A."/>
            <person name="Kohler A."/>
            <person name="Jargeat P."/>
            <person name="Nagy L.G."/>
            <person name="Floudas D."/>
            <person name="Copeland A."/>
            <person name="Barry K.W."/>
            <person name="Cichocki N."/>
            <person name="Veneault-Fourrey C."/>
            <person name="LaButti K."/>
            <person name="Lindquist E.A."/>
            <person name="Lipzen A."/>
            <person name="Lundell T."/>
            <person name="Morin E."/>
            <person name="Murat C."/>
            <person name="Sun H."/>
            <person name="Tunlid A."/>
            <person name="Henrissat B."/>
            <person name="Grigoriev I.V."/>
            <person name="Hibbett D.S."/>
            <person name="Martin F."/>
            <person name="Nordberg H.P."/>
            <person name="Cantor M.N."/>
            <person name="Hua S.X."/>
        </authorList>
    </citation>
    <scope>NUCLEOTIDE SEQUENCE [LARGE SCALE GENOMIC DNA]</scope>
    <source>
        <strain evidence="1 2">Ve08.2h10</strain>
    </source>
</reference>
<dbReference type="AlphaFoldDB" id="A0A0D0CZW8"/>
<name>A0A0D0CZW8_9AGAM</name>
<dbReference type="Pfam" id="PF18758">
    <property type="entry name" value="KDZ"/>
    <property type="match status" value="1"/>
</dbReference>
<gene>
    <name evidence="1" type="ORF">PAXRUDRAFT_179356</name>
</gene>
<evidence type="ECO:0008006" key="3">
    <source>
        <dbReference type="Google" id="ProtNLM"/>
    </source>
</evidence>
<keyword evidence="2" id="KW-1185">Reference proteome</keyword>
<dbReference type="Proteomes" id="UP000054538">
    <property type="component" value="Unassembled WGS sequence"/>
</dbReference>
<evidence type="ECO:0000313" key="2">
    <source>
        <dbReference type="Proteomes" id="UP000054538"/>
    </source>
</evidence>
<dbReference type="HOGENOM" id="CLU_003703_5_0_1"/>
<dbReference type="PANTHER" id="PTHR33104">
    <property type="entry name" value="SI:DKEY-29D5.2"/>
    <property type="match status" value="1"/>
</dbReference>
<proteinExistence type="predicted"/>
<organism evidence="1 2">
    <name type="scientific">Paxillus rubicundulus Ve08.2h10</name>
    <dbReference type="NCBI Taxonomy" id="930991"/>
    <lineage>
        <taxon>Eukaryota</taxon>
        <taxon>Fungi</taxon>
        <taxon>Dikarya</taxon>
        <taxon>Basidiomycota</taxon>
        <taxon>Agaricomycotina</taxon>
        <taxon>Agaricomycetes</taxon>
        <taxon>Agaricomycetidae</taxon>
        <taxon>Boletales</taxon>
        <taxon>Paxilineae</taxon>
        <taxon>Paxillaceae</taxon>
        <taxon>Paxillus</taxon>
    </lineage>
</organism>
<dbReference type="OrthoDB" id="3192989at2759"/>
<feature type="non-terminal residue" evidence="1">
    <location>
        <position position="321"/>
    </location>
</feature>
<protein>
    <recommendedName>
        <fullName evidence="3">CxC2-like cysteine cluster KDZ transposase-associated domain-containing protein</fullName>
    </recommendedName>
</protein>
<dbReference type="InParanoid" id="A0A0D0CZW8"/>
<dbReference type="EMBL" id="KN830151">
    <property type="protein sequence ID" value="KIK73054.1"/>
    <property type="molecule type" value="Genomic_DNA"/>
</dbReference>
<accession>A0A0D0CZW8</accession>